<keyword evidence="1" id="KW-0812">Transmembrane</keyword>
<keyword evidence="1" id="KW-1133">Transmembrane helix</keyword>
<evidence type="ECO:0000256" key="1">
    <source>
        <dbReference type="SAM" id="Phobius"/>
    </source>
</evidence>
<dbReference type="Proteomes" id="UP000655883">
    <property type="component" value="Segment"/>
</dbReference>
<proteinExistence type="predicted"/>
<organism evidence="2 3">
    <name type="scientific">Rhizobium phage RHph_Y65</name>
    <dbReference type="NCBI Taxonomy" id="2509785"/>
    <lineage>
        <taxon>Viruses</taxon>
        <taxon>Duplodnaviria</taxon>
        <taxon>Heunggongvirae</taxon>
        <taxon>Uroviricota</taxon>
        <taxon>Caudoviricetes</taxon>
        <taxon>Kleczkowskaviridae</taxon>
        <taxon>Cuauhnahuacvirus</taxon>
        <taxon>Cuauhnahuacvirus Y65</taxon>
    </lineage>
</organism>
<accession>A0A7S5RDL6</accession>
<keyword evidence="3" id="KW-1185">Reference proteome</keyword>
<evidence type="ECO:0000313" key="2">
    <source>
        <dbReference type="EMBL" id="QIG72790.1"/>
    </source>
</evidence>
<evidence type="ECO:0000313" key="3">
    <source>
        <dbReference type="Proteomes" id="UP000655883"/>
    </source>
</evidence>
<feature type="transmembrane region" description="Helical" evidence="1">
    <location>
        <begin position="6"/>
        <end position="29"/>
    </location>
</feature>
<sequence length="210" mass="24760">MDIALFGLIDYTLFSWVLFAVLIGFVGIIEENELPIPAFIVFIVGLTALQYYTDLKAWTYVYENPWYFLLYVVIYIIAGIVWSHVKWVLYLQEIKRYHPTSIKEAEAHALVVEKRNEEYRSTHPEYKCQSVDVNKEAIEYTTKRFRLKSLPPKASEKKVAITSWLMYWPISALWTVVDNFVLNLFNNLFELIRASYQQVSDRIFADFTTK</sequence>
<gene>
    <name evidence="2" type="ORF">EVB97_232</name>
</gene>
<protein>
    <submittedName>
        <fullName evidence="2">Uncharacterized protein</fullName>
    </submittedName>
</protein>
<reference evidence="2 3" key="1">
    <citation type="submission" date="2020-01" db="EMBL/GenBank/DDBJ databases">
        <title>Patterns of diversity and host range of bacteriophage communities associated with bean-nodulatin bacteria.</title>
        <authorList>
            <person name="Vann Cauwenberghe J."/>
            <person name="Santamaria R.I."/>
            <person name="Bustos P."/>
            <person name="Juarez S."/>
            <person name="Gonzalez V."/>
        </authorList>
    </citation>
    <scope>NUCLEOTIDE SEQUENCE [LARGE SCALE GENOMIC DNA]</scope>
    <source>
        <strain evidence="3">RHph</strain>
    </source>
</reference>
<feature type="transmembrane region" description="Helical" evidence="1">
    <location>
        <begin position="65"/>
        <end position="89"/>
    </location>
</feature>
<keyword evidence="1" id="KW-0472">Membrane</keyword>
<feature type="transmembrane region" description="Helical" evidence="1">
    <location>
        <begin position="36"/>
        <end position="53"/>
    </location>
</feature>
<dbReference type="EMBL" id="MN988525">
    <property type="protein sequence ID" value="QIG72790.1"/>
    <property type="molecule type" value="Genomic_DNA"/>
</dbReference>
<name>A0A7S5RDL6_9CAUD</name>